<dbReference type="InterPro" id="IPR016071">
    <property type="entry name" value="Staphylococal_nuclease_OB-fold"/>
</dbReference>
<keyword evidence="2" id="KW-0255">Endonuclease</keyword>
<dbReference type="Pfam" id="PF00565">
    <property type="entry name" value="SNase"/>
    <property type="match status" value="1"/>
</dbReference>
<dbReference type="SMART" id="SM00894">
    <property type="entry name" value="Excalibur"/>
    <property type="match status" value="1"/>
</dbReference>
<dbReference type="EMBL" id="JAQKAB010000009">
    <property type="protein sequence ID" value="MDA7027745.1"/>
    <property type="molecule type" value="Genomic_DNA"/>
</dbReference>
<dbReference type="InterPro" id="IPR008613">
    <property type="entry name" value="Excalibur_Ca-bd_domain"/>
</dbReference>
<dbReference type="PROSITE" id="PS01284">
    <property type="entry name" value="TNASE_2"/>
    <property type="match status" value="1"/>
</dbReference>
<keyword evidence="7" id="KW-1185">Reference proteome</keyword>
<keyword evidence="3" id="KW-0378">Hydrolase</keyword>
<feature type="compositionally biased region" description="Basic and acidic residues" evidence="4">
    <location>
        <begin position="17"/>
        <end position="47"/>
    </location>
</feature>
<feature type="region of interest" description="Disordered" evidence="4">
    <location>
        <begin position="1"/>
        <end position="47"/>
    </location>
</feature>
<proteinExistence type="predicted"/>
<dbReference type="SMART" id="SM00318">
    <property type="entry name" value="SNc"/>
    <property type="match status" value="1"/>
</dbReference>
<feature type="domain" description="TNase-like" evidence="5">
    <location>
        <begin position="49"/>
        <end position="182"/>
    </location>
</feature>
<dbReference type="CDD" id="cd00175">
    <property type="entry name" value="SNc"/>
    <property type="match status" value="1"/>
</dbReference>
<evidence type="ECO:0000256" key="3">
    <source>
        <dbReference type="ARBA" id="ARBA00022801"/>
    </source>
</evidence>
<keyword evidence="1" id="KW-0540">Nuclease</keyword>
<organism evidence="6 7">
    <name type="scientific">Bacillus changyiensis</name>
    <dbReference type="NCBI Taxonomy" id="3004103"/>
    <lineage>
        <taxon>Bacteria</taxon>
        <taxon>Bacillati</taxon>
        <taxon>Bacillota</taxon>
        <taxon>Bacilli</taxon>
        <taxon>Bacillales</taxon>
        <taxon>Bacillaceae</taxon>
        <taxon>Bacillus</taxon>
    </lineage>
</organism>
<evidence type="ECO:0000313" key="7">
    <source>
        <dbReference type="Proteomes" id="UP001211894"/>
    </source>
</evidence>
<accession>A0ABT4X6C7</accession>
<reference evidence="6 7" key="1">
    <citation type="submission" date="2023-01" db="EMBL/GenBank/DDBJ databases">
        <title>Bacillus changyiensis sp. nov., isolated from a coastal deposit.</title>
        <authorList>
            <person name="Xiao G."/>
            <person name="Lai Q."/>
            <person name="Hu Z."/>
            <person name="Shao Z."/>
        </authorList>
    </citation>
    <scope>NUCLEOTIDE SEQUENCE [LARGE SCALE GENOMIC DNA]</scope>
    <source>
        <strain evidence="6 7">CLL-7-23</strain>
    </source>
</reference>
<dbReference type="PANTHER" id="PTHR12302">
    <property type="entry name" value="EBNA2 BINDING PROTEIN P100"/>
    <property type="match status" value="1"/>
</dbReference>
<protein>
    <submittedName>
        <fullName evidence="6">Thermonuclease family protein</fullName>
    </submittedName>
</protein>
<dbReference type="PANTHER" id="PTHR12302:SF3">
    <property type="entry name" value="SERINE_THREONINE-PROTEIN KINASE 31"/>
    <property type="match status" value="1"/>
</dbReference>
<evidence type="ECO:0000256" key="2">
    <source>
        <dbReference type="ARBA" id="ARBA00022759"/>
    </source>
</evidence>
<dbReference type="Pfam" id="PF05901">
    <property type="entry name" value="Excalibur"/>
    <property type="match status" value="1"/>
</dbReference>
<evidence type="ECO:0000313" key="6">
    <source>
        <dbReference type="EMBL" id="MDA7027745.1"/>
    </source>
</evidence>
<dbReference type="SUPFAM" id="SSF50199">
    <property type="entry name" value="Staphylococcal nuclease"/>
    <property type="match status" value="1"/>
</dbReference>
<dbReference type="Gene3D" id="2.40.50.90">
    <property type="match status" value="1"/>
</dbReference>
<feature type="compositionally biased region" description="Low complexity" evidence="4">
    <location>
        <begin position="208"/>
        <end position="246"/>
    </location>
</feature>
<dbReference type="PROSITE" id="PS50830">
    <property type="entry name" value="TNASE_3"/>
    <property type="match status" value="1"/>
</dbReference>
<name>A0ABT4X6C7_9BACI</name>
<feature type="compositionally biased region" description="Basic and acidic residues" evidence="4">
    <location>
        <begin position="282"/>
        <end position="295"/>
    </location>
</feature>
<sequence>MNQNTKTASTSAVQEQKNSKETKDAKKEKSETGKPDKQKKSEDKATNKKLEAVTLVKAIDGDTIKVKYKGQEKTVRYLLVDTPETKKPNSCVQPYGKDASERNKELVNGGKLKLEFDKGDQTDKYGRLLAYVYVDGKSVQEKLLKEGLARVAYVHPPNTKYLDQFKEDEKNAKNKQMAIWSKSNYATEKGFNGCVSNKSHESKKSNSSKKSTSNKKSSTNNKPNPSNKSNTNKKSSPSNRNSSHSSASVPASGGTESFANCTELRKKYPHGVPSSHPAYQSKMDRDHDNYACERN</sequence>
<comment type="caution">
    <text evidence="6">The sequence shown here is derived from an EMBL/GenBank/DDBJ whole genome shotgun (WGS) entry which is preliminary data.</text>
</comment>
<dbReference type="InterPro" id="IPR002071">
    <property type="entry name" value="Thermonucl_AS"/>
</dbReference>
<feature type="region of interest" description="Disordered" evidence="4">
    <location>
        <begin position="191"/>
        <end position="295"/>
    </location>
</feature>
<evidence type="ECO:0000256" key="4">
    <source>
        <dbReference type="SAM" id="MobiDB-lite"/>
    </source>
</evidence>
<feature type="compositionally biased region" description="Polar residues" evidence="4">
    <location>
        <begin position="1"/>
        <end position="16"/>
    </location>
</feature>
<evidence type="ECO:0000259" key="5">
    <source>
        <dbReference type="PROSITE" id="PS50830"/>
    </source>
</evidence>
<gene>
    <name evidence="6" type="ORF">PJ311_14265</name>
</gene>
<evidence type="ECO:0000256" key="1">
    <source>
        <dbReference type="ARBA" id="ARBA00022722"/>
    </source>
</evidence>
<dbReference type="InterPro" id="IPR035437">
    <property type="entry name" value="SNase_OB-fold_sf"/>
</dbReference>
<dbReference type="Proteomes" id="UP001211894">
    <property type="component" value="Unassembled WGS sequence"/>
</dbReference>